<reference evidence="1" key="1">
    <citation type="journal article" date="2020" name="Stud. Mycol.">
        <title>101 Dothideomycetes genomes: a test case for predicting lifestyles and emergence of pathogens.</title>
        <authorList>
            <person name="Haridas S."/>
            <person name="Albert R."/>
            <person name="Binder M."/>
            <person name="Bloem J."/>
            <person name="Labutti K."/>
            <person name="Salamov A."/>
            <person name="Andreopoulos B."/>
            <person name="Baker S."/>
            <person name="Barry K."/>
            <person name="Bills G."/>
            <person name="Bluhm B."/>
            <person name="Cannon C."/>
            <person name="Castanera R."/>
            <person name="Culley D."/>
            <person name="Daum C."/>
            <person name="Ezra D."/>
            <person name="Gonzalez J."/>
            <person name="Henrissat B."/>
            <person name="Kuo A."/>
            <person name="Liang C."/>
            <person name="Lipzen A."/>
            <person name="Lutzoni F."/>
            <person name="Magnuson J."/>
            <person name="Mondo S."/>
            <person name="Nolan M."/>
            <person name="Ohm R."/>
            <person name="Pangilinan J."/>
            <person name="Park H.-J."/>
            <person name="Ramirez L."/>
            <person name="Alfaro M."/>
            <person name="Sun H."/>
            <person name="Tritt A."/>
            <person name="Yoshinaga Y."/>
            <person name="Zwiers L.-H."/>
            <person name="Turgeon B."/>
            <person name="Goodwin S."/>
            <person name="Spatafora J."/>
            <person name="Crous P."/>
            <person name="Grigoriev I."/>
        </authorList>
    </citation>
    <scope>NUCLEOTIDE SEQUENCE</scope>
    <source>
        <strain evidence="1">CBS 101060</strain>
    </source>
</reference>
<evidence type="ECO:0000313" key="1">
    <source>
        <dbReference type="EMBL" id="KAF2841943.1"/>
    </source>
</evidence>
<dbReference type="Proteomes" id="UP000799429">
    <property type="component" value="Unassembled WGS sequence"/>
</dbReference>
<dbReference type="AlphaFoldDB" id="A0A9P4SFX5"/>
<protein>
    <submittedName>
        <fullName evidence="1">Uncharacterized protein</fullName>
    </submittedName>
</protein>
<dbReference type="OrthoDB" id="47494at2759"/>
<proteinExistence type="predicted"/>
<gene>
    <name evidence="1" type="ORF">M501DRAFT_998155</name>
</gene>
<accession>A0A9P4SFX5</accession>
<organism evidence="1 2">
    <name type="scientific">Patellaria atrata CBS 101060</name>
    <dbReference type="NCBI Taxonomy" id="1346257"/>
    <lineage>
        <taxon>Eukaryota</taxon>
        <taxon>Fungi</taxon>
        <taxon>Dikarya</taxon>
        <taxon>Ascomycota</taxon>
        <taxon>Pezizomycotina</taxon>
        <taxon>Dothideomycetes</taxon>
        <taxon>Dothideomycetes incertae sedis</taxon>
        <taxon>Patellariales</taxon>
        <taxon>Patellariaceae</taxon>
        <taxon>Patellaria</taxon>
    </lineage>
</organism>
<name>A0A9P4SFX5_9PEZI</name>
<sequence>MPARTPEALATAVKGYEEEMWVRGREAVLGSNENSLAIHDWSQLQKSPLFTSGLKQKIAREED</sequence>
<keyword evidence="2" id="KW-1185">Reference proteome</keyword>
<comment type="caution">
    <text evidence="1">The sequence shown here is derived from an EMBL/GenBank/DDBJ whole genome shotgun (WGS) entry which is preliminary data.</text>
</comment>
<dbReference type="EMBL" id="MU006090">
    <property type="protein sequence ID" value="KAF2841943.1"/>
    <property type="molecule type" value="Genomic_DNA"/>
</dbReference>
<evidence type="ECO:0000313" key="2">
    <source>
        <dbReference type="Proteomes" id="UP000799429"/>
    </source>
</evidence>